<organism evidence="2 3">
    <name type="scientific">Marasmius crinis-equi</name>
    <dbReference type="NCBI Taxonomy" id="585013"/>
    <lineage>
        <taxon>Eukaryota</taxon>
        <taxon>Fungi</taxon>
        <taxon>Dikarya</taxon>
        <taxon>Basidiomycota</taxon>
        <taxon>Agaricomycotina</taxon>
        <taxon>Agaricomycetes</taxon>
        <taxon>Agaricomycetidae</taxon>
        <taxon>Agaricales</taxon>
        <taxon>Marasmiineae</taxon>
        <taxon>Marasmiaceae</taxon>
        <taxon>Marasmius</taxon>
    </lineage>
</organism>
<evidence type="ECO:0000256" key="1">
    <source>
        <dbReference type="SAM" id="MobiDB-lite"/>
    </source>
</evidence>
<feature type="compositionally biased region" description="Low complexity" evidence="1">
    <location>
        <begin position="212"/>
        <end position="241"/>
    </location>
</feature>
<evidence type="ECO:0000313" key="2">
    <source>
        <dbReference type="EMBL" id="KAL0572210.1"/>
    </source>
</evidence>
<feature type="compositionally biased region" description="Polar residues" evidence="1">
    <location>
        <begin position="87"/>
        <end position="97"/>
    </location>
</feature>
<feature type="compositionally biased region" description="Polar residues" evidence="1">
    <location>
        <begin position="121"/>
        <end position="132"/>
    </location>
</feature>
<feature type="region of interest" description="Disordered" evidence="1">
    <location>
        <begin position="82"/>
        <end position="167"/>
    </location>
</feature>
<protein>
    <submittedName>
        <fullName evidence="2">Uncharacterized protein</fullName>
    </submittedName>
</protein>
<feature type="region of interest" description="Disordered" evidence="1">
    <location>
        <begin position="212"/>
        <end position="249"/>
    </location>
</feature>
<comment type="caution">
    <text evidence="2">The sequence shown here is derived from an EMBL/GenBank/DDBJ whole genome shotgun (WGS) entry which is preliminary data.</text>
</comment>
<gene>
    <name evidence="2" type="ORF">V5O48_009744</name>
</gene>
<evidence type="ECO:0000313" key="3">
    <source>
        <dbReference type="Proteomes" id="UP001465976"/>
    </source>
</evidence>
<accession>A0ABR3FAB8</accession>
<name>A0ABR3FAB8_9AGAR</name>
<reference evidence="2 3" key="1">
    <citation type="submission" date="2024-02" db="EMBL/GenBank/DDBJ databases">
        <title>A draft genome for the cacao thread blight pathogen Marasmius crinis-equi.</title>
        <authorList>
            <person name="Cohen S.P."/>
            <person name="Baruah I.K."/>
            <person name="Amoako-Attah I."/>
            <person name="Bukari Y."/>
            <person name="Meinhardt L.W."/>
            <person name="Bailey B.A."/>
        </authorList>
    </citation>
    <scope>NUCLEOTIDE SEQUENCE [LARGE SCALE GENOMIC DNA]</scope>
    <source>
        <strain evidence="2 3">GH-76</strain>
    </source>
</reference>
<dbReference type="Proteomes" id="UP001465976">
    <property type="component" value="Unassembled WGS sequence"/>
</dbReference>
<keyword evidence="3" id="KW-1185">Reference proteome</keyword>
<feature type="compositionally biased region" description="Polar residues" evidence="1">
    <location>
        <begin position="144"/>
        <end position="167"/>
    </location>
</feature>
<dbReference type="EMBL" id="JBAHYK010000655">
    <property type="protein sequence ID" value="KAL0572210.1"/>
    <property type="molecule type" value="Genomic_DNA"/>
</dbReference>
<proteinExistence type="predicted"/>
<sequence>LERQQQPEGLPLKAVYRDTIVGIRYLHPLDGNTYRRFQVTFASSSAVTQFIQSIETICPCKANNSNPLTVPASAAIPGTVSAPAPPAQTQLQSSFAKSTPMKAPSGSSEMPPPDIPAPNLSRAQTMLPSNSPYFVGTHAHARPPTSSGLPSFPPQTTHSLVGTNPSLQHSYQSMLPITESRVAPNTRALPEQVSLPLSASTLQVETVLASQWSSLPPSSNPSSSDAPSSSQTLPPTTQSHTRSISTSTDPLMASLREATKLYDLPAGKLEALVAEVIREEGFVDLASIESPSPMHDFCSQYM</sequence>
<feature type="non-terminal residue" evidence="2">
    <location>
        <position position="1"/>
    </location>
</feature>